<dbReference type="AlphaFoldDB" id="A0A4R8THS0"/>
<gene>
    <name evidence="2" type="ORF">C8034_v010069</name>
</gene>
<accession>A0A4R8THS0</accession>
<proteinExistence type="predicted"/>
<name>A0A4R8THS0_9PEZI</name>
<protein>
    <submittedName>
        <fullName evidence="2">Uncharacterized protein</fullName>
    </submittedName>
</protein>
<evidence type="ECO:0000256" key="1">
    <source>
        <dbReference type="SAM" id="MobiDB-lite"/>
    </source>
</evidence>
<evidence type="ECO:0000313" key="2">
    <source>
        <dbReference type="EMBL" id="TEA17719.1"/>
    </source>
</evidence>
<comment type="caution">
    <text evidence="2">The sequence shown here is derived from an EMBL/GenBank/DDBJ whole genome shotgun (WGS) entry which is preliminary data.</text>
</comment>
<dbReference type="Proteomes" id="UP000295604">
    <property type="component" value="Unassembled WGS sequence"/>
</dbReference>
<feature type="compositionally biased region" description="Basic and acidic residues" evidence="1">
    <location>
        <begin position="29"/>
        <end position="42"/>
    </location>
</feature>
<sequence length="98" mass="10994">MPTISYPDRPATPTCFQQPRPPSQLHVRSMGDHSDKGSRESHSSGSSQLRLVALGCAPAPVRRRRNGVLILVDFVTFWRARQTPQYYMPHILPSNGHS</sequence>
<dbReference type="EMBL" id="QAPF01000081">
    <property type="protein sequence ID" value="TEA17719.1"/>
    <property type="molecule type" value="Genomic_DNA"/>
</dbReference>
<reference evidence="2 3" key="1">
    <citation type="submission" date="2018-11" db="EMBL/GenBank/DDBJ databases">
        <title>Genome sequence and assembly of Colletotrichum sidae.</title>
        <authorList>
            <person name="Gan P."/>
            <person name="Shirasu K."/>
        </authorList>
    </citation>
    <scope>NUCLEOTIDE SEQUENCE [LARGE SCALE GENOMIC DNA]</scope>
    <source>
        <strain evidence="2 3">CBS 518.97</strain>
    </source>
</reference>
<feature type="region of interest" description="Disordered" evidence="1">
    <location>
        <begin position="1"/>
        <end position="48"/>
    </location>
</feature>
<evidence type="ECO:0000313" key="3">
    <source>
        <dbReference type="Proteomes" id="UP000295604"/>
    </source>
</evidence>
<organism evidence="2 3">
    <name type="scientific">Colletotrichum sidae</name>
    <dbReference type="NCBI Taxonomy" id="1347389"/>
    <lineage>
        <taxon>Eukaryota</taxon>
        <taxon>Fungi</taxon>
        <taxon>Dikarya</taxon>
        <taxon>Ascomycota</taxon>
        <taxon>Pezizomycotina</taxon>
        <taxon>Sordariomycetes</taxon>
        <taxon>Hypocreomycetidae</taxon>
        <taxon>Glomerellales</taxon>
        <taxon>Glomerellaceae</taxon>
        <taxon>Colletotrichum</taxon>
        <taxon>Colletotrichum orbiculare species complex</taxon>
    </lineage>
</organism>
<keyword evidence="3" id="KW-1185">Reference proteome</keyword>